<organism evidence="1">
    <name type="scientific">Hexamita inflata</name>
    <dbReference type="NCBI Taxonomy" id="28002"/>
    <lineage>
        <taxon>Eukaryota</taxon>
        <taxon>Metamonada</taxon>
        <taxon>Diplomonadida</taxon>
        <taxon>Hexamitidae</taxon>
        <taxon>Hexamitinae</taxon>
        <taxon>Hexamita</taxon>
    </lineage>
</organism>
<keyword evidence="3" id="KW-1185">Reference proteome</keyword>
<dbReference type="EMBL" id="CAXDID020000263">
    <property type="protein sequence ID" value="CAL6066647.1"/>
    <property type="molecule type" value="Genomic_DNA"/>
</dbReference>
<reference evidence="2 3" key="2">
    <citation type="submission" date="2024-07" db="EMBL/GenBank/DDBJ databases">
        <authorList>
            <person name="Akdeniz Z."/>
        </authorList>
    </citation>
    <scope>NUCLEOTIDE SEQUENCE [LARGE SCALE GENOMIC DNA]</scope>
</reference>
<dbReference type="AlphaFoldDB" id="A0AA86Q8V9"/>
<accession>A0AA86Q8V9</accession>
<name>A0AA86Q8V9_9EUKA</name>
<dbReference type="EMBL" id="CATOUU010000839">
    <property type="protein sequence ID" value="CAI9953438.1"/>
    <property type="molecule type" value="Genomic_DNA"/>
</dbReference>
<proteinExistence type="predicted"/>
<evidence type="ECO:0000313" key="3">
    <source>
        <dbReference type="Proteomes" id="UP001642409"/>
    </source>
</evidence>
<evidence type="ECO:0000313" key="1">
    <source>
        <dbReference type="EMBL" id="CAI9953438.1"/>
    </source>
</evidence>
<reference evidence="1" key="1">
    <citation type="submission" date="2023-06" db="EMBL/GenBank/DDBJ databases">
        <authorList>
            <person name="Kurt Z."/>
        </authorList>
    </citation>
    <scope>NUCLEOTIDE SEQUENCE</scope>
</reference>
<gene>
    <name evidence="1" type="ORF">HINF_LOCUS41083</name>
    <name evidence="2" type="ORF">HINF_LOCUS52558</name>
</gene>
<evidence type="ECO:0000313" key="2">
    <source>
        <dbReference type="EMBL" id="CAL6066647.1"/>
    </source>
</evidence>
<sequence length="201" mass="23448">MTAKIDKCLKFLDASPSGGVSDHEPLEVSSFAFCGSPLGQLRPASRLRTQDSLRWFWKLIRSYRLEGFQVLHYLECRPPPCSLTDPLAFFKKQAEGLQLRANLVDFGLYLASDLVFHFSYRPLFLKYSSNINFEFLLFLCIQRLKQYCVLQIVKFPRLYLFQNSLESIIFNHLNIKLFQLQTLNTIQLQTLLLIKIKRVCN</sequence>
<comment type="caution">
    <text evidence="1">The sequence shown here is derived from an EMBL/GenBank/DDBJ whole genome shotgun (WGS) entry which is preliminary data.</text>
</comment>
<protein>
    <submittedName>
        <fullName evidence="2">Hypothetical_protein</fullName>
    </submittedName>
</protein>
<dbReference type="Proteomes" id="UP001642409">
    <property type="component" value="Unassembled WGS sequence"/>
</dbReference>